<dbReference type="Proteomes" id="UP000036313">
    <property type="component" value="Unassembled WGS sequence"/>
</dbReference>
<proteinExistence type="predicted"/>
<dbReference type="AlphaFoldDB" id="A0A0J6WI98"/>
<keyword evidence="1" id="KW-0812">Transmembrane</keyword>
<feature type="domain" description="DUF1980" evidence="3">
    <location>
        <begin position="144"/>
        <end position="234"/>
    </location>
</feature>
<sequence>MSRETENALLLLVGVSTVIITAGGAYARYVKPSLQPWLMTAGILLAVLALVSIVRDIRRGPTAAEQDHHGHRPAMAWLLLVPIALLAIVVPPAIGPQTARPQMQETANAAARRPFPPLPDGRAPELSLPDLLIRLAQDSAGTVHDRLVTVTGFTMRDGDHLDLGRVVIICCAADAQLARIDLTGPAAAAAGRLPDGAWIRVEGKVATAHDDSSRPTLAVYQVEQIPQPKNTYSY</sequence>
<evidence type="ECO:0000259" key="2">
    <source>
        <dbReference type="Pfam" id="PF09323"/>
    </source>
</evidence>
<feature type="transmembrane region" description="Helical" evidence="1">
    <location>
        <begin position="75"/>
        <end position="94"/>
    </location>
</feature>
<keyword evidence="1" id="KW-0472">Membrane</keyword>
<dbReference type="InterPro" id="IPR048493">
    <property type="entry name" value="DUF1980_N"/>
</dbReference>
<organism evidence="4 5">
    <name type="scientific">Mycolicibacterium obuense</name>
    <dbReference type="NCBI Taxonomy" id="1807"/>
    <lineage>
        <taxon>Bacteria</taxon>
        <taxon>Bacillati</taxon>
        <taxon>Actinomycetota</taxon>
        <taxon>Actinomycetes</taxon>
        <taxon>Mycobacteriales</taxon>
        <taxon>Mycobacteriaceae</taxon>
        <taxon>Mycolicibacterium</taxon>
    </lineage>
</organism>
<gene>
    <name evidence="4" type="ORF">MOBUDSM44075_00335</name>
</gene>
<dbReference type="InterPro" id="IPR052955">
    <property type="entry name" value="UPF0703_membrane_permease"/>
</dbReference>
<reference evidence="4 5" key="1">
    <citation type="journal article" date="2015" name="Genome Biol. Evol.">
        <title>Characterization of Three Mycobacterium spp. with Potential Use in Bioremediation by Genome Sequencing and Comparative Genomics.</title>
        <authorList>
            <person name="Das S."/>
            <person name="Pettersson B.M."/>
            <person name="Behra P.R."/>
            <person name="Ramesh M."/>
            <person name="Dasgupta S."/>
            <person name="Bhattacharya A."/>
            <person name="Kirsebom L.A."/>
        </authorList>
    </citation>
    <scope>NUCLEOTIDE SEQUENCE [LARGE SCALE GENOMIC DNA]</scope>
    <source>
        <strain evidence="4 5">DSM 44075</strain>
    </source>
</reference>
<dbReference type="RefSeq" id="WP_048421882.1">
    <property type="nucleotide sequence ID" value="NZ_JYNU01000002.1"/>
</dbReference>
<evidence type="ECO:0000259" key="3">
    <source>
        <dbReference type="Pfam" id="PF21537"/>
    </source>
</evidence>
<dbReference type="Pfam" id="PF09323">
    <property type="entry name" value="DUF1980"/>
    <property type="match status" value="1"/>
</dbReference>
<dbReference type="InterPro" id="IPR015402">
    <property type="entry name" value="DUF1980"/>
</dbReference>
<evidence type="ECO:0000313" key="4">
    <source>
        <dbReference type="EMBL" id="KMO81768.1"/>
    </source>
</evidence>
<dbReference type="InterPro" id="IPR048447">
    <property type="entry name" value="DUF1980_C"/>
</dbReference>
<evidence type="ECO:0000313" key="5">
    <source>
        <dbReference type="Proteomes" id="UP000036313"/>
    </source>
</evidence>
<accession>A0A0J6WI98</accession>
<feature type="transmembrane region" description="Helical" evidence="1">
    <location>
        <begin position="37"/>
        <end position="54"/>
    </location>
</feature>
<dbReference type="Pfam" id="PF21537">
    <property type="entry name" value="DUF1980_C"/>
    <property type="match status" value="1"/>
</dbReference>
<dbReference type="NCBIfam" id="TIGR03943">
    <property type="entry name" value="TIGR03943 family putative permease subunit"/>
    <property type="match status" value="1"/>
</dbReference>
<evidence type="ECO:0008006" key="6">
    <source>
        <dbReference type="Google" id="ProtNLM"/>
    </source>
</evidence>
<name>A0A0J6WI98_9MYCO</name>
<keyword evidence="1" id="KW-1133">Transmembrane helix</keyword>
<dbReference type="PANTHER" id="PTHR40047">
    <property type="entry name" value="UPF0703 PROTEIN YCGQ"/>
    <property type="match status" value="1"/>
</dbReference>
<comment type="caution">
    <text evidence="4">The sequence shown here is derived from an EMBL/GenBank/DDBJ whole genome shotgun (WGS) entry which is preliminary data.</text>
</comment>
<dbReference type="PANTHER" id="PTHR40047:SF1">
    <property type="entry name" value="UPF0703 PROTEIN YCGQ"/>
    <property type="match status" value="1"/>
</dbReference>
<feature type="domain" description="DUF1980" evidence="2">
    <location>
        <begin position="18"/>
        <end position="95"/>
    </location>
</feature>
<protein>
    <recommendedName>
        <fullName evidence="6">TIGR03943 family protein</fullName>
    </recommendedName>
</protein>
<evidence type="ECO:0000256" key="1">
    <source>
        <dbReference type="SAM" id="Phobius"/>
    </source>
</evidence>
<dbReference type="EMBL" id="JYNU01000002">
    <property type="protein sequence ID" value="KMO81768.1"/>
    <property type="molecule type" value="Genomic_DNA"/>
</dbReference>
<dbReference type="PATRIC" id="fig|1807.14.peg.347"/>